<dbReference type="RefSeq" id="WP_131584394.1">
    <property type="nucleotide sequence ID" value="NZ_SJZJ01000019.1"/>
</dbReference>
<dbReference type="InterPro" id="IPR001387">
    <property type="entry name" value="Cro/C1-type_HTH"/>
</dbReference>
<dbReference type="OrthoDB" id="3213425at2"/>
<dbReference type="EMBL" id="SJZJ01000019">
    <property type="protein sequence ID" value="TCJ23052.1"/>
    <property type="molecule type" value="Genomic_DNA"/>
</dbReference>
<organism evidence="2 3">
    <name type="scientific">Nocardioides jejuensis</name>
    <dbReference type="NCBI Taxonomy" id="2502782"/>
    <lineage>
        <taxon>Bacteria</taxon>
        <taxon>Bacillati</taxon>
        <taxon>Actinomycetota</taxon>
        <taxon>Actinomycetes</taxon>
        <taxon>Propionibacteriales</taxon>
        <taxon>Nocardioidaceae</taxon>
        <taxon>Nocardioides</taxon>
    </lineage>
</organism>
<dbReference type="Gene3D" id="1.10.260.40">
    <property type="entry name" value="lambda repressor-like DNA-binding domains"/>
    <property type="match status" value="1"/>
</dbReference>
<proteinExistence type="predicted"/>
<evidence type="ECO:0000313" key="2">
    <source>
        <dbReference type="EMBL" id="TCJ23052.1"/>
    </source>
</evidence>
<name>A0A4V2NXY5_9ACTN</name>
<accession>A0A4V2NXY5</accession>
<sequence length="145" mass="15718">MTDNESAALTRALGAEIRHWRNIRKMSRAQLAALVGISDTTMGRIEREGPVDVTNTWSIAAALRVPLADLVRRAEEAAFMNAAAERSAVNVAQLESEASDLGISVGRYGQEFGFDFNAARAGLARADFGLAARNEDREKPRLGDD</sequence>
<gene>
    <name evidence="2" type="ORF">EPD65_11865</name>
</gene>
<dbReference type="Pfam" id="PF13560">
    <property type="entry name" value="HTH_31"/>
    <property type="match status" value="1"/>
</dbReference>
<dbReference type="SUPFAM" id="SSF47413">
    <property type="entry name" value="lambda repressor-like DNA-binding domains"/>
    <property type="match status" value="1"/>
</dbReference>
<reference evidence="2 3" key="1">
    <citation type="submission" date="2019-03" db="EMBL/GenBank/DDBJ databases">
        <authorList>
            <person name="Kim M.K.M."/>
        </authorList>
    </citation>
    <scope>NUCLEOTIDE SEQUENCE [LARGE SCALE GENOMIC DNA]</scope>
    <source>
        <strain evidence="2 3">18JY15-6</strain>
    </source>
</reference>
<feature type="domain" description="HTH cro/C1-type" evidence="1">
    <location>
        <begin position="17"/>
        <end position="70"/>
    </location>
</feature>
<evidence type="ECO:0000259" key="1">
    <source>
        <dbReference type="PROSITE" id="PS50943"/>
    </source>
</evidence>
<comment type="caution">
    <text evidence="2">The sequence shown here is derived from an EMBL/GenBank/DDBJ whole genome shotgun (WGS) entry which is preliminary data.</text>
</comment>
<dbReference type="GO" id="GO:0003677">
    <property type="term" value="F:DNA binding"/>
    <property type="evidence" value="ECO:0007669"/>
    <property type="project" value="InterPro"/>
</dbReference>
<dbReference type="SMART" id="SM00530">
    <property type="entry name" value="HTH_XRE"/>
    <property type="match status" value="1"/>
</dbReference>
<dbReference type="CDD" id="cd00093">
    <property type="entry name" value="HTH_XRE"/>
    <property type="match status" value="1"/>
</dbReference>
<dbReference type="PROSITE" id="PS50943">
    <property type="entry name" value="HTH_CROC1"/>
    <property type="match status" value="1"/>
</dbReference>
<keyword evidence="3" id="KW-1185">Reference proteome</keyword>
<dbReference type="AlphaFoldDB" id="A0A4V2NXY5"/>
<evidence type="ECO:0000313" key="3">
    <source>
        <dbReference type="Proteomes" id="UP000295453"/>
    </source>
</evidence>
<protein>
    <submittedName>
        <fullName evidence="2">XRE family transcriptional regulator</fullName>
    </submittedName>
</protein>
<dbReference type="Proteomes" id="UP000295453">
    <property type="component" value="Unassembled WGS sequence"/>
</dbReference>
<dbReference type="InterPro" id="IPR010982">
    <property type="entry name" value="Lambda_DNA-bd_dom_sf"/>
</dbReference>